<evidence type="ECO:0000313" key="3">
    <source>
        <dbReference type="Proteomes" id="UP000243799"/>
    </source>
</evidence>
<name>A0A1I0VSG6_9PSEU</name>
<protein>
    <recommendedName>
        <fullName evidence="4">PE family protein</fullName>
    </recommendedName>
</protein>
<evidence type="ECO:0000313" key="2">
    <source>
        <dbReference type="EMBL" id="SFA78646.1"/>
    </source>
</evidence>
<dbReference type="EMBL" id="FOKG01000001">
    <property type="protein sequence ID" value="SFA78646.1"/>
    <property type="molecule type" value="Genomic_DNA"/>
</dbReference>
<organism evidence="2 3">
    <name type="scientific">Amycolatopsis marina</name>
    <dbReference type="NCBI Taxonomy" id="490629"/>
    <lineage>
        <taxon>Bacteria</taxon>
        <taxon>Bacillati</taxon>
        <taxon>Actinomycetota</taxon>
        <taxon>Actinomycetes</taxon>
        <taxon>Pseudonocardiales</taxon>
        <taxon>Pseudonocardiaceae</taxon>
        <taxon>Amycolatopsis</taxon>
    </lineage>
</organism>
<gene>
    <name evidence="2" type="ORF">SAMN05216266_101423</name>
</gene>
<accession>A0A1I0VSG6</accession>
<evidence type="ECO:0000256" key="1">
    <source>
        <dbReference type="SAM" id="MobiDB-lite"/>
    </source>
</evidence>
<feature type="compositionally biased region" description="Pro residues" evidence="1">
    <location>
        <begin position="22"/>
        <end position="36"/>
    </location>
</feature>
<reference evidence="3" key="1">
    <citation type="submission" date="2016-10" db="EMBL/GenBank/DDBJ databases">
        <authorList>
            <person name="Varghese N."/>
            <person name="Submissions S."/>
        </authorList>
    </citation>
    <scope>NUCLEOTIDE SEQUENCE [LARGE SCALE GENOMIC DNA]</scope>
    <source>
        <strain evidence="3">CGMCC 4.3568</strain>
    </source>
</reference>
<feature type="region of interest" description="Disordered" evidence="1">
    <location>
        <begin position="1"/>
        <end position="57"/>
    </location>
</feature>
<proteinExistence type="predicted"/>
<dbReference type="STRING" id="490629.SAMN05216266_101423"/>
<evidence type="ECO:0008006" key="4">
    <source>
        <dbReference type="Google" id="ProtNLM"/>
    </source>
</evidence>
<sequence>MGQEPGTAGPQGVIDTINSPGPAAPLPGAAPMPLPPTGQVQYSQGETPAPPPDYAALGGQQAKADFAAASAGGGWEYDPEAMLGVIQSLDDVVKDDLGRMESEADKIVGIDPPGHEEVSESYVNAANRAGASWNAQFSNNKNFLIAYIDTLKEIHDAYQRQDEAALDALRGKDT</sequence>
<dbReference type="Proteomes" id="UP000243799">
    <property type="component" value="Unassembled WGS sequence"/>
</dbReference>
<dbReference type="AlphaFoldDB" id="A0A1I0VSG6"/>
<keyword evidence="3" id="KW-1185">Reference proteome</keyword>